<dbReference type="RefSeq" id="XP_060413185.1">
    <property type="nucleotide sequence ID" value="XM_060558028.1"/>
</dbReference>
<keyword evidence="2" id="KW-1185">Reference proteome</keyword>
<gene>
    <name evidence="1" type="ORF">LY79DRAFT_556599</name>
</gene>
<evidence type="ECO:0000313" key="1">
    <source>
        <dbReference type="EMBL" id="KAK1589644.1"/>
    </source>
</evidence>
<comment type="caution">
    <text evidence="1">The sequence shown here is derived from an EMBL/GenBank/DDBJ whole genome shotgun (WGS) entry which is preliminary data.</text>
</comment>
<accession>A0AAD8PY12</accession>
<reference evidence="1" key="1">
    <citation type="submission" date="2021-06" db="EMBL/GenBank/DDBJ databases">
        <title>Comparative genomics, transcriptomics and evolutionary studies reveal genomic signatures of adaptation to plant cell wall in hemibiotrophic fungi.</title>
        <authorList>
            <consortium name="DOE Joint Genome Institute"/>
            <person name="Baroncelli R."/>
            <person name="Diaz J.F."/>
            <person name="Benocci T."/>
            <person name="Peng M."/>
            <person name="Battaglia E."/>
            <person name="Haridas S."/>
            <person name="Andreopoulos W."/>
            <person name="Labutti K."/>
            <person name="Pangilinan J."/>
            <person name="Floch G.L."/>
            <person name="Makela M.R."/>
            <person name="Henrissat B."/>
            <person name="Grigoriev I.V."/>
            <person name="Crouch J.A."/>
            <person name="De Vries R.P."/>
            <person name="Sukno S.A."/>
            <person name="Thon M.R."/>
        </authorList>
    </citation>
    <scope>NUCLEOTIDE SEQUENCE</scope>
    <source>
        <strain evidence="1">CBS 125086</strain>
    </source>
</reference>
<dbReference type="Proteomes" id="UP001230504">
    <property type="component" value="Unassembled WGS sequence"/>
</dbReference>
<evidence type="ECO:0000313" key="2">
    <source>
        <dbReference type="Proteomes" id="UP001230504"/>
    </source>
</evidence>
<proteinExistence type="predicted"/>
<name>A0AAD8PY12_9PEZI</name>
<dbReference type="GeneID" id="85442268"/>
<organism evidence="1 2">
    <name type="scientific">Colletotrichum navitas</name>
    <dbReference type="NCBI Taxonomy" id="681940"/>
    <lineage>
        <taxon>Eukaryota</taxon>
        <taxon>Fungi</taxon>
        <taxon>Dikarya</taxon>
        <taxon>Ascomycota</taxon>
        <taxon>Pezizomycotina</taxon>
        <taxon>Sordariomycetes</taxon>
        <taxon>Hypocreomycetidae</taxon>
        <taxon>Glomerellales</taxon>
        <taxon>Glomerellaceae</taxon>
        <taxon>Colletotrichum</taxon>
        <taxon>Colletotrichum graminicola species complex</taxon>
    </lineage>
</organism>
<protein>
    <submittedName>
        <fullName evidence="1">Uncharacterized protein</fullName>
    </submittedName>
</protein>
<dbReference type="AlphaFoldDB" id="A0AAD8PY12"/>
<sequence>MQSSLNKPKYVSTHGKTGCWKLRTRLNSRSSSLPNYHLAPSGKSLKLGSPVSLHSLFACAPKSNTPLTHKPTRVFIPARHSSLVRSKMGYLGQRALWTTAGIASAFQSELSQHLAHQAVPSLGAFQDCPKQPREKDHWLSGRQTLALPFYNHSPDSALNHN</sequence>
<dbReference type="EMBL" id="JAHLJV010000037">
    <property type="protein sequence ID" value="KAK1589644.1"/>
    <property type="molecule type" value="Genomic_DNA"/>
</dbReference>